<dbReference type="GO" id="GO:0005524">
    <property type="term" value="F:ATP binding"/>
    <property type="evidence" value="ECO:0007669"/>
    <property type="project" value="UniProtKB-KW"/>
</dbReference>
<dbReference type="PROSITE" id="PS50893">
    <property type="entry name" value="ABC_TRANSPORTER_2"/>
    <property type="match status" value="2"/>
</dbReference>
<evidence type="ECO:0000313" key="12">
    <source>
        <dbReference type="Proteomes" id="UP000587991"/>
    </source>
</evidence>
<evidence type="ECO:0000256" key="5">
    <source>
        <dbReference type="ARBA" id="ARBA00022737"/>
    </source>
</evidence>
<dbReference type="InterPro" id="IPR050107">
    <property type="entry name" value="ABC_carbohydrate_import_ATPase"/>
</dbReference>
<keyword evidence="5" id="KW-0677">Repeat</keyword>
<proteinExistence type="predicted"/>
<organism evidence="11 12">
    <name type="scientific">Leeia aquatica</name>
    <dbReference type="NCBI Taxonomy" id="2725557"/>
    <lineage>
        <taxon>Bacteria</taxon>
        <taxon>Pseudomonadati</taxon>
        <taxon>Pseudomonadota</taxon>
        <taxon>Betaproteobacteria</taxon>
        <taxon>Neisseriales</taxon>
        <taxon>Leeiaceae</taxon>
        <taxon>Leeia</taxon>
    </lineage>
</organism>
<keyword evidence="7 11" id="KW-0067">ATP-binding</keyword>
<evidence type="ECO:0000256" key="4">
    <source>
        <dbReference type="ARBA" id="ARBA00022597"/>
    </source>
</evidence>
<dbReference type="PANTHER" id="PTHR43790:SF3">
    <property type="entry name" value="D-ALLOSE IMPORT ATP-BINDING PROTEIN ALSA-RELATED"/>
    <property type="match status" value="1"/>
</dbReference>
<gene>
    <name evidence="11" type="ORF">HF682_09030</name>
</gene>
<evidence type="ECO:0000313" key="11">
    <source>
        <dbReference type="EMBL" id="NLR75301.1"/>
    </source>
</evidence>
<name>A0A847S081_9NEIS</name>
<comment type="caution">
    <text evidence="11">The sequence shown here is derived from an EMBL/GenBank/DDBJ whole genome shotgun (WGS) entry which is preliminary data.</text>
</comment>
<evidence type="ECO:0000256" key="8">
    <source>
        <dbReference type="ARBA" id="ARBA00022967"/>
    </source>
</evidence>
<keyword evidence="2" id="KW-0813">Transport</keyword>
<dbReference type="AlphaFoldDB" id="A0A847S081"/>
<keyword evidence="3" id="KW-1003">Cell membrane</keyword>
<keyword evidence="9" id="KW-0472">Membrane</keyword>
<evidence type="ECO:0000256" key="3">
    <source>
        <dbReference type="ARBA" id="ARBA00022475"/>
    </source>
</evidence>
<dbReference type="Proteomes" id="UP000587991">
    <property type="component" value="Unassembled WGS sequence"/>
</dbReference>
<evidence type="ECO:0000256" key="1">
    <source>
        <dbReference type="ARBA" id="ARBA00004202"/>
    </source>
</evidence>
<protein>
    <submittedName>
        <fullName evidence="11">Sugar ABC transporter ATP-binding protein</fullName>
    </submittedName>
</protein>
<dbReference type="CDD" id="cd03215">
    <property type="entry name" value="ABC_Carb_Monos_II"/>
    <property type="match status" value="1"/>
</dbReference>
<dbReference type="SMART" id="SM00382">
    <property type="entry name" value="AAA"/>
    <property type="match status" value="2"/>
</dbReference>
<evidence type="ECO:0000259" key="10">
    <source>
        <dbReference type="PROSITE" id="PS50893"/>
    </source>
</evidence>
<dbReference type="GO" id="GO:0016887">
    <property type="term" value="F:ATP hydrolysis activity"/>
    <property type="evidence" value="ECO:0007669"/>
    <property type="project" value="InterPro"/>
</dbReference>
<feature type="domain" description="ABC transporter" evidence="10">
    <location>
        <begin position="6"/>
        <end position="241"/>
    </location>
</feature>
<dbReference type="InterPro" id="IPR003593">
    <property type="entry name" value="AAA+_ATPase"/>
</dbReference>
<dbReference type="RefSeq" id="WP_168876839.1">
    <property type="nucleotide sequence ID" value="NZ_JABAIM010000001.1"/>
</dbReference>
<keyword evidence="8" id="KW-1278">Translocase</keyword>
<sequence length="502" mass="55090">MNDTLLDVSGLSKQYPGVKALDSVSLTLHKGEVLALFGENGAGKSTLISIIAGAQLPTEGRLLLENEPCHFQSVLDARRHGISAVFQEFSLVPSLTVAENLFLGDEPTRLGLVDRRAMERQAASLLAQLGFDIPLHVRVGTLGRAHQQMVEIAKAFRHPVRLLILDEPTASLSDKETRQLFAFVERLKSEGVGVLYITHRMQEIRAIADRVAVLRDGRHIGTVDAKVTEEERLIEMMAGRTIDNIYPKIAANPQEVILDLQDVSTRSGVQSASIQVRRGEVVGVAGLVGCGKSELLRAAFGIDRVIAGEVVFKGKPITNHHPSSMWKEGFFYLPPDRRAEGLFLSFSSRSNITMPALRHGKHRSGFGGLSPRKELSTAKQLAKRVELHDRNLHKPVGLLSGGNQQKALFARGLSTDIDLYVLDEPTVGVDVGTRSALYELIRELCETGAAVVVISSDLPEVMHLSHRLYVMSQGRIVSELSGDEITESNVLQHFFDKEEVLS</sequence>
<dbReference type="InterPro" id="IPR003439">
    <property type="entry name" value="ABC_transporter-like_ATP-bd"/>
</dbReference>
<dbReference type="InterPro" id="IPR017871">
    <property type="entry name" value="ABC_transporter-like_CS"/>
</dbReference>
<dbReference type="Gene3D" id="3.40.50.300">
    <property type="entry name" value="P-loop containing nucleotide triphosphate hydrolases"/>
    <property type="match status" value="2"/>
</dbReference>
<reference evidence="11 12" key="1">
    <citation type="submission" date="2020-04" db="EMBL/GenBank/DDBJ databases">
        <title>Draft genome of Leeia sp. IMCC25680.</title>
        <authorList>
            <person name="Song J."/>
            <person name="Cho J.-C."/>
        </authorList>
    </citation>
    <scope>NUCLEOTIDE SEQUENCE [LARGE SCALE GENOMIC DNA]</scope>
    <source>
        <strain evidence="11 12">IMCC25680</strain>
    </source>
</reference>
<dbReference type="PROSITE" id="PS00211">
    <property type="entry name" value="ABC_TRANSPORTER_1"/>
    <property type="match status" value="1"/>
</dbReference>
<keyword evidence="6" id="KW-0547">Nucleotide-binding</keyword>
<dbReference type="Pfam" id="PF00005">
    <property type="entry name" value="ABC_tran"/>
    <property type="match status" value="2"/>
</dbReference>
<dbReference type="EMBL" id="JABAIM010000001">
    <property type="protein sequence ID" value="NLR75301.1"/>
    <property type="molecule type" value="Genomic_DNA"/>
</dbReference>
<dbReference type="FunFam" id="3.40.50.300:FF:000127">
    <property type="entry name" value="Ribose import ATP-binding protein RbsA"/>
    <property type="match status" value="1"/>
</dbReference>
<comment type="subcellular location">
    <subcellularLocation>
        <location evidence="1">Cell membrane</location>
        <topology evidence="1">Peripheral membrane protein</topology>
    </subcellularLocation>
</comment>
<dbReference type="SUPFAM" id="SSF52540">
    <property type="entry name" value="P-loop containing nucleoside triphosphate hydrolases"/>
    <property type="match status" value="2"/>
</dbReference>
<evidence type="ECO:0000256" key="6">
    <source>
        <dbReference type="ARBA" id="ARBA00022741"/>
    </source>
</evidence>
<keyword evidence="4" id="KW-0762">Sugar transport</keyword>
<evidence type="ECO:0000256" key="7">
    <source>
        <dbReference type="ARBA" id="ARBA00022840"/>
    </source>
</evidence>
<dbReference type="InterPro" id="IPR027417">
    <property type="entry name" value="P-loop_NTPase"/>
</dbReference>
<evidence type="ECO:0000256" key="2">
    <source>
        <dbReference type="ARBA" id="ARBA00022448"/>
    </source>
</evidence>
<keyword evidence="12" id="KW-1185">Reference proteome</keyword>
<dbReference type="CDD" id="cd03216">
    <property type="entry name" value="ABC_Carb_Monos_I"/>
    <property type="match status" value="1"/>
</dbReference>
<evidence type="ECO:0000256" key="9">
    <source>
        <dbReference type="ARBA" id="ARBA00023136"/>
    </source>
</evidence>
<dbReference type="GO" id="GO:0005886">
    <property type="term" value="C:plasma membrane"/>
    <property type="evidence" value="ECO:0007669"/>
    <property type="project" value="UniProtKB-SubCell"/>
</dbReference>
<dbReference type="PANTHER" id="PTHR43790">
    <property type="entry name" value="CARBOHYDRATE TRANSPORT ATP-BINDING PROTEIN MG119-RELATED"/>
    <property type="match status" value="1"/>
</dbReference>
<accession>A0A847S081</accession>
<feature type="domain" description="ABC transporter" evidence="10">
    <location>
        <begin position="251"/>
        <end position="498"/>
    </location>
</feature>